<protein>
    <recommendedName>
        <fullName evidence="2">Phospholipase A2-like domain-containing protein</fullName>
    </recommendedName>
</protein>
<proteinExistence type="predicted"/>
<dbReference type="Pfam" id="PF08398">
    <property type="entry name" value="Phospholip_A2_4"/>
    <property type="match status" value="1"/>
</dbReference>
<accession>A0ABN8LWI5</accession>
<dbReference type="EMBL" id="CALNXI010000118">
    <property type="protein sequence ID" value="CAH3019524.1"/>
    <property type="molecule type" value="Genomic_DNA"/>
</dbReference>
<keyword evidence="4" id="KW-1185">Reference proteome</keyword>
<name>A0ABN8LWI5_9CNID</name>
<reference evidence="3 4" key="1">
    <citation type="submission" date="2022-05" db="EMBL/GenBank/DDBJ databases">
        <authorList>
            <consortium name="Genoscope - CEA"/>
            <person name="William W."/>
        </authorList>
    </citation>
    <scope>NUCLEOTIDE SEQUENCE [LARGE SCALE GENOMIC DNA]</scope>
</reference>
<sequence>VLREADQHVRRERLQHANADQVNAISELVMNTLKGNVQVPPRLLDQLRPHKQALREMARRQHSIKRRRQVMMAQTGAGVWHTLDRVHGPYQKKYLVSPADMEGLVEQYKGTLMENSRLTHAARLAAKQHVLLASPDIPPATKKIRVKTLGPEVRRATKRVRTMTLPGGGGAAGAEDDDEFAQGPMETFLKTLIKSSTPQPKATPTRKPKLPPKPKFSTKTPISLPLPDDDWEEELALPIPSTSKSKGSATLSKGKSPLSVTRPPLSVKQPSRFGQAAKEGKKLAKEVLKLKRQPGWSERRRWRASNRGHRRRRMVGRGLDVQKWLAKTGIEFHWPGYQYMGPGTHLEKRLKRGDPGINRLDRIAKQHDIDYSHARNIRDKWKADDKMIRAIQALPGKKTWTEAIVKKIMQAKPKLKL</sequence>
<comment type="caution">
    <text evidence="3">The sequence shown here is derived from an EMBL/GenBank/DDBJ whole genome shotgun (WGS) entry which is preliminary data.</text>
</comment>
<evidence type="ECO:0000313" key="4">
    <source>
        <dbReference type="Proteomes" id="UP001159427"/>
    </source>
</evidence>
<organism evidence="3 4">
    <name type="scientific">Porites evermanni</name>
    <dbReference type="NCBI Taxonomy" id="104178"/>
    <lineage>
        <taxon>Eukaryota</taxon>
        <taxon>Metazoa</taxon>
        <taxon>Cnidaria</taxon>
        <taxon>Anthozoa</taxon>
        <taxon>Hexacorallia</taxon>
        <taxon>Scleractinia</taxon>
        <taxon>Fungiina</taxon>
        <taxon>Poritidae</taxon>
        <taxon>Porites</taxon>
    </lineage>
</organism>
<feature type="compositionally biased region" description="Polar residues" evidence="1">
    <location>
        <begin position="240"/>
        <end position="253"/>
    </location>
</feature>
<feature type="non-terminal residue" evidence="3">
    <location>
        <position position="1"/>
    </location>
</feature>
<evidence type="ECO:0000256" key="1">
    <source>
        <dbReference type="SAM" id="MobiDB-lite"/>
    </source>
</evidence>
<evidence type="ECO:0000259" key="2">
    <source>
        <dbReference type="Pfam" id="PF08398"/>
    </source>
</evidence>
<feature type="region of interest" description="Disordered" evidence="1">
    <location>
        <begin position="193"/>
        <end position="273"/>
    </location>
</feature>
<dbReference type="Proteomes" id="UP001159427">
    <property type="component" value="Unassembled WGS sequence"/>
</dbReference>
<dbReference type="InterPro" id="IPR013607">
    <property type="entry name" value="Phospholipase_A2-like"/>
</dbReference>
<feature type="domain" description="Phospholipase A2-like" evidence="2">
    <location>
        <begin position="331"/>
        <end position="412"/>
    </location>
</feature>
<evidence type="ECO:0000313" key="3">
    <source>
        <dbReference type="EMBL" id="CAH3019524.1"/>
    </source>
</evidence>
<gene>
    <name evidence="3" type="ORF">PEVE_00003019</name>
</gene>